<dbReference type="AlphaFoldDB" id="A0A834TJA1"/>
<dbReference type="EMBL" id="JAAIUW010000008">
    <property type="protein sequence ID" value="KAF7822144.1"/>
    <property type="molecule type" value="Genomic_DNA"/>
</dbReference>
<accession>A0A834TJA1</accession>
<feature type="region of interest" description="Disordered" evidence="1">
    <location>
        <begin position="145"/>
        <end position="177"/>
    </location>
</feature>
<dbReference type="OrthoDB" id="1740536at2759"/>
<evidence type="ECO:0000313" key="3">
    <source>
        <dbReference type="EMBL" id="KAF7822144.1"/>
    </source>
</evidence>
<proteinExistence type="predicted"/>
<reference evidence="3" key="1">
    <citation type="submission" date="2020-09" db="EMBL/GenBank/DDBJ databases">
        <title>Genome-Enabled Discovery of Anthraquinone Biosynthesis in Senna tora.</title>
        <authorList>
            <person name="Kang S.-H."/>
            <person name="Pandey R.P."/>
            <person name="Lee C.-M."/>
            <person name="Sim J.-S."/>
            <person name="Jeong J.-T."/>
            <person name="Choi B.-S."/>
            <person name="Jung M."/>
            <person name="Ginzburg D."/>
            <person name="Zhao K."/>
            <person name="Won S.Y."/>
            <person name="Oh T.-J."/>
            <person name="Yu Y."/>
            <person name="Kim N.-H."/>
            <person name="Lee O.R."/>
            <person name="Lee T.-H."/>
            <person name="Bashyal P."/>
            <person name="Kim T.-S."/>
            <person name="Lee W.-H."/>
            <person name="Kawkins C."/>
            <person name="Kim C.-K."/>
            <person name="Kim J.S."/>
            <person name="Ahn B.O."/>
            <person name="Rhee S.Y."/>
            <person name="Sohng J.K."/>
        </authorList>
    </citation>
    <scope>NUCLEOTIDE SEQUENCE</scope>
    <source>
        <tissue evidence="3">Leaf</tissue>
    </source>
</reference>
<evidence type="ECO:0000313" key="4">
    <source>
        <dbReference type="Proteomes" id="UP000634136"/>
    </source>
</evidence>
<gene>
    <name evidence="3" type="ORF">G2W53_027599</name>
</gene>
<dbReference type="Pfam" id="PF03732">
    <property type="entry name" value="Retrotrans_gag"/>
    <property type="match status" value="1"/>
</dbReference>
<evidence type="ECO:0000259" key="2">
    <source>
        <dbReference type="Pfam" id="PF03732"/>
    </source>
</evidence>
<feature type="domain" description="Retrotransposon gag" evidence="2">
    <location>
        <begin position="38"/>
        <end position="113"/>
    </location>
</feature>
<protein>
    <recommendedName>
        <fullName evidence="2">Retrotransposon gag domain-containing protein</fullName>
    </recommendedName>
</protein>
<name>A0A834TJA1_9FABA</name>
<dbReference type="Proteomes" id="UP000634136">
    <property type="component" value="Unassembled WGS sequence"/>
</dbReference>
<keyword evidence="4" id="KW-1185">Reference proteome</keyword>
<sequence length="215" mass="24708">MEFRKFGGQTGHAKEYIMCFVDDLGIYGQDKELRLREFSKSLTGNAYTWYNKLAPESICSWEEMAISFCGKFFESHPTVHYELRRIKQRNEEDVIAFIKRYKNLALECKCPRTVASMKKAKKRAREEAAPFMTVAAVEEQPNQISNEECSRRKYRQVPPPTSYENAGANGDIKPPSWRSRAPPPLFLPYGRCVCALGDLGMGWQYRITKGESSSH</sequence>
<comment type="caution">
    <text evidence="3">The sequence shown here is derived from an EMBL/GenBank/DDBJ whole genome shotgun (WGS) entry which is preliminary data.</text>
</comment>
<organism evidence="3 4">
    <name type="scientific">Senna tora</name>
    <dbReference type="NCBI Taxonomy" id="362788"/>
    <lineage>
        <taxon>Eukaryota</taxon>
        <taxon>Viridiplantae</taxon>
        <taxon>Streptophyta</taxon>
        <taxon>Embryophyta</taxon>
        <taxon>Tracheophyta</taxon>
        <taxon>Spermatophyta</taxon>
        <taxon>Magnoliopsida</taxon>
        <taxon>eudicotyledons</taxon>
        <taxon>Gunneridae</taxon>
        <taxon>Pentapetalae</taxon>
        <taxon>rosids</taxon>
        <taxon>fabids</taxon>
        <taxon>Fabales</taxon>
        <taxon>Fabaceae</taxon>
        <taxon>Caesalpinioideae</taxon>
        <taxon>Cassia clade</taxon>
        <taxon>Senna</taxon>
    </lineage>
</organism>
<dbReference type="InterPro" id="IPR005162">
    <property type="entry name" value="Retrotrans_gag_dom"/>
</dbReference>
<dbReference type="PANTHER" id="PTHR33223">
    <property type="entry name" value="CCHC-TYPE DOMAIN-CONTAINING PROTEIN"/>
    <property type="match status" value="1"/>
</dbReference>
<dbReference type="PANTHER" id="PTHR33223:SF11">
    <property type="entry name" value="ELEMENT PROTEIN, PUTATIVE-RELATED"/>
    <property type="match status" value="1"/>
</dbReference>
<evidence type="ECO:0000256" key="1">
    <source>
        <dbReference type="SAM" id="MobiDB-lite"/>
    </source>
</evidence>